<reference evidence="11 12" key="1">
    <citation type="submission" date="2018-04" db="EMBL/GenBank/DDBJ databases">
        <title>Novel species isolated from glacier.</title>
        <authorList>
            <person name="Liu Q."/>
            <person name="Xin Y.-H."/>
        </authorList>
    </citation>
    <scope>NUCLEOTIDE SEQUENCE [LARGE SCALE GENOMIC DNA]</scope>
    <source>
        <strain evidence="11 12">GT1R17</strain>
    </source>
</reference>
<sequence>MNDDPSSTNSHHNDTALSRWWHRITHRFAGAPRTREDLLEVLDEARDANLMDADALNMFQGVLETADTQVRDIMVPRAQMVVVERDWTLDQLLPVVVESGHSRFPVIGDSKDEVVGILLAKDLLKYASGVPGANPETFDLGSMLRPAVYVPESKRVNVLLKDFRKGRNHMAFVVDEYSGIAGLVTIEDVLEQIVGDIDDEYDEVEGAHILKQDERRYLVNGLTPIEEFNTYFSTEFSDEEFDTVGGLVMNRFGHMPKRGESVRIERYNFNVQRADSRRVHMLQVTISPS</sequence>
<name>A0A2T5MJD6_9GAMM</name>
<dbReference type="InterPro" id="IPR054115">
    <property type="entry name" value="CorC_N"/>
</dbReference>
<dbReference type="InterPro" id="IPR005170">
    <property type="entry name" value="Transptr-assoc_dom"/>
</dbReference>
<dbReference type="OrthoDB" id="9797674at2"/>
<dbReference type="InterPro" id="IPR000644">
    <property type="entry name" value="CBS_dom"/>
</dbReference>
<gene>
    <name evidence="11" type="ORF">CJD38_00790</name>
</gene>
<keyword evidence="2" id="KW-0813">Transport</keyword>
<comment type="similarity">
    <text evidence="1">Belongs to the UPF0053 family.</text>
</comment>
<evidence type="ECO:0000256" key="8">
    <source>
        <dbReference type="ARBA" id="ARBA00040729"/>
    </source>
</evidence>
<comment type="caution">
    <text evidence="11">The sequence shown here is derived from an EMBL/GenBank/DDBJ whole genome shotgun (WGS) entry which is preliminary data.</text>
</comment>
<dbReference type="Gene3D" id="3.30.465.10">
    <property type="match status" value="1"/>
</dbReference>
<proteinExistence type="inferred from homology"/>
<dbReference type="SMART" id="SM00116">
    <property type="entry name" value="CBS"/>
    <property type="match status" value="2"/>
</dbReference>
<keyword evidence="5 9" id="KW-0129">CBS domain</keyword>
<dbReference type="Gene3D" id="3.10.580.10">
    <property type="entry name" value="CBS-domain"/>
    <property type="match status" value="1"/>
</dbReference>
<evidence type="ECO:0000256" key="3">
    <source>
        <dbReference type="ARBA" id="ARBA00022737"/>
    </source>
</evidence>
<dbReference type="PROSITE" id="PS51371">
    <property type="entry name" value="CBS"/>
    <property type="match status" value="2"/>
</dbReference>
<evidence type="ECO:0000313" key="12">
    <source>
        <dbReference type="Proteomes" id="UP000244248"/>
    </source>
</evidence>
<dbReference type="Pfam" id="PF03471">
    <property type="entry name" value="CorC_HlyC"/>
    <property type="match status" value="1"/>
</dbReference>
<evidence type="ECO:0000259" key="10">
    <source>
        <dbReference type="PROSITE" id="PS51371"/>
    </source>
</evidence>
<accession>A0A2T5MJD6</accession>
<evidence type="ECO:0000256" key="2">
    <source>
        <dbReference type="ARBA" id="ARBA00022448"/>
    </source>
</evidence>
<organism evidence="11 12">
    <name type="scientific">Stenotrophobium rhamnosiphilum</name>
    <dbReference type="NCBI Taxonomy" id="2029166"/>
    <lineage>
        <taxon>Bacteria</taxon>
        <taxon>Pseudomonadati</taxon>
        <taxon>Pseudomonadota</taxon>
        <taxon>Gammaproteobacteria</taxon>
        <taxon>Nevskiales</taxon>
        <taxon>Nevskiaceae</taxon>
        <taxon>Stenotrophobium</taxon>
    </lineage>
</organism>
<evidence type="ECO:0000256" key="1">
    <source>
        <dbReference type="ARBA" id="ARBA00006337"/>
    </source>
</evidence>
<evidence type="ECO:0000256" key="9">
    <source>
        <dbReference type="PROSITE-ProRule" id="PRU00703"/>
    </source>
</evidence>
<dbReference type="InterPro" id="IPR036318">
    <property type="entry name" value="FAD-bd_PCMH-like_sf"/>
</dbReference>
<dbReference type="PANTHER" id="PTHR22777">
    <property type="entry name" value="HEMOLYSIN-RELATED"/>
    <property type="match status" value="1"/>
</dbReference>
<keyword evidence="6" id="KW-0170">Cobalt</keyword>
<dbReference type="Pfam" id="PF21917">
    <property type="entry name" value="NMB0537_N"/>
    <property type="match status" value="1"/>
</dbReference>
<dbReference type="FunFam" id="3.10.580.10:FF:000002">
    <property type="entry name" value="Magnesium/cobalt efflux protein CorC"/>
    <property type="match status" value="1"/>
</dbReference>
<dbReference type="SUPFAM" id="SSF56176">
    <property type="entry name" value="FAD-binding/transporter-associated domain-like"/>
    <property type="match status" value="1"/>
</dbReference>
<dbReference type="GO" id="GO:0050660">
    <property type="term" value="F:flavin adenine dinucleotide binding"/>
    <property type="evidence" value="ECO:0007669"/>
    <property type="project" value="InterPro"/>
</dbReference>
<keyword evidence="3" id="KW-0677">Repeat</keyword>
<evidence type="ECO:0000256" key="4">
    <source>
        <dbReference type="ARBA" id="ARBA00022842"/>
    </source>
</evidence>
<comment type="function">
    <text evidence="7">Plays a role in the transport of magnesium and cobalt ions.</text>
</comment>
<dbReference type="EMBL" id="QANS01000001">
    <property type="protein sequence ID" value="PTU32693.1"/>
    <property type="molecule type" value="Genomic_DNA"/>
</dbReference>
<dbReference type="SMART" id="SM01091">
    <property type="entry name" value="CorC_HlyC"/>
    <property type="match status" value="1"/>
</dbReference>
<dbReference type="RefSeq" id="WP_107938402.1">
    <property type="nucleotide sequence ID" value="NZ_QANS01000001.1"/>
</dbReference>
<dbReference type="Proteomes" id="UP000244248">
    <property type="component" value="Unassembled WGS sequence"/>
</dbReference>
<dbReference type="InterPro" id="IPR044751">
    <property type="entry name" value="Ion_transp-like_CBS"/>
</dbReference>
<evidence type="ECO:0000313" key="11">
    <source>
        <dbReference type="EMBL" id="PTU32693.1"/>
    </source>
</evidence>
<dbReference type="PANTHER" id="PTHR22777:SF27">
    <property type="entry name" value="MAGNESIUM AND COBALT EFFLUX PROTEIN CORC"/>
    <property type="match status" value="1"/>
</dbReference>
<feature type="domain" description="CBS" evidence="10">
    <location>
        <begin position="74"/>
        <end position="136"/>
    </location>
</feature>
<dbReference type="InterPro" id="IPR016169">
    <property type="entry name" value="FAD-bd_PCMH_sub2"/>
</dbReference>
<dbReference type="AlphaFoldDB" id="A0A2T5MJD6"/>
<protein>
    <recommendedName>
        <fullName evidence="8">Magnesium and cobalt efflux protein CorC</fullName>
    </recommendedName>
</protein>
<keyword evidence="4" id="KW-0460">Magnesium</keyword>
<dbReference type="GO" id="GO:0005886">
    <property type="term" value="C:plasma membrane"/>
    <property type="evidence" value="ECO:0007669"/>
    <property type="project" value="TreeGrafter"/>
</dbReference>
<dbReference type="Pfam" id="PF00571">
    <property type="entry name" value="CBS"/>
    <property type="match status" value="2"/>
</dbReference>
<evidence type="ECO:0000256" key="6">
    <source>
        <dbReference type="ARBA" id="ARBA00023285"/>
    </source>
</evidence>
<evidence type="ECO:0000256" key="5">
    <source>
        <dbReference type="ARBA" id="ARBA00023122"/>
    </source>
</evidence>
<dbReference type="InterPro" id="IPR046342">
    <property type="entry name" value="CBS_dom_sf"/>
</dbReference>
<evidence type="ECO:0000256" key="7">
    <source>
        <dbReference type="ARBA" id="ARBA00037273"/>
    </source>
</evidence>
<keyword evidence="12" id="KW-1185">Reference proteome</keyword>
<dbReference type="SUPFAM" id="SSF54631">
    <property type="entry name" value="CBS-domain pair"/>
    <property type="match status" value="1"/>
</dbReference>
<feature type="domain" description="CBS" evidence="10">
    <location>
        <begin position="143"/>
        <end position="200"/>
    </location>
</feature>
<dbReference type="CDD" id="cd04590">
    <property type="entry name" value="CBS_pair_CorC_HlyC_assoc"/>
    <property type="match status" value="1"/>
</dbReference>